<evidence type="ECO:0000256" key="3">
    <source>
        <dbReference type="ARBA" id="ARBA00022553"/>
    </source>
</evidence>
<dbReference type="InterPro" id="IPR013767">
    <property type="entry name" value="PAS_fold"/>
</dbReference>
<keyword evidence="10" id="KW-1185">Reference proteome</keyword>
<evidence type="ECO:0000259" key="7">
    <source>
        <dbReference type="PROSITE" id="PS50112"/>
    </source>
</evidence>
<dbReference type="EC" id="2.7.13.3" evidence="2"/>
<reference evidence="9 10" key="1">
    <citation type="submission" date="2018-08" db="EMBL/GenBank/DDBJ databases">
        <authorList>
            <person name="Khan S.A."/>
        </authorList>
    </citation>
    <scope>NUCLEOTIDE SEQUENCE [LARGE SCALE GENOMIC DNA]</scope>
    <source>
        <strain evidence="9 10">GTF-13</strain>
    </source>
</reference>
<dbReference type="PANTHER" id="PTHR43304:SF1">
    <property type="entry name" value="PAC DOMAIN-CONTAINING PROTEIN"/>
    <property type="match status" value="1"/>
</dbReference>
<dbReference type="RefSeq" id="WP_125017084.1">
    <property type="nucleotide sequence ID" value="NZ_QWEZ01000002.1"/>
</dbReference>
<evidence type="ECO:0000256" key="4">
    <source>
        <dbReference type="ARBA" id="ARBA00022679"/>
    </source>
</evidence>
<dbReference type="PANTHER" id="PTHR43304">
    <property type="entry name" value="PHYTOCHROME-LIKE PROTEIN CPH1"/>
    <property type="match status" value="1"/>
</dbReference>
<dbReference type="NCBIfam" id="TIGR00229">
    <property type="entry name" value="sensory_box"/>
    <property type="match status" value="1"/>
</dbReference>
<dbReference type="InterPro" id="IPR036890">
    <property type="entry name" value="HATPase_C_sf"/>
</dbReference>
<dbReference type="Pfam" id="PF00989">
    <property type="entry name" value="PAS"/>
    <property type="match status" value="1"/>
</dbReference>
<keyword evidence="5" id="KW-0418">Kinase</keyword>
<keyword evidence="4" id="KW-0808">Transferase</keyword>
<feature type="domain" description="PAC" evidence="8">
    <location>
        <begin position="87"/>
        <end position="141"/>
    </location>
</feature>
<keyword evidence="3" id="KW-0597">Phosphoprotein</keyword>
<dbReference type="Proteomes" id="UP000280792">
    <property type="component" value="Unassembled WGS sequence"/>
</dbReference>
<dbReference type="AlphaFoldDB" id="A0A3P3VKS6"/>
<dbReference type="PRINTS" id="PR00344">
    <property type="entry name" value="BCTRLSENSOR"/>
</dbReference>
<comment type="caution">
    <text evidence="9">The sequence shown here is derived from an EMBL/GenBank/DDBJ whole genome shotgun (WGS) entry which is preliminary data.</text>
</comment>
<protein>
    <recommendedName>
        <fullName evidence="2">histidine kinase</fullName>
        <ecNumber evidence="2">2.7.13.3</ecNumber>
    </recommendedName>
</protein>
<dbReference type="InterPro" id="IPR004358">
    <property type="entry name" value="Sig_transdc_His_kin-like_C"/>
</dbReference>
<proteinExistence type="predicted"/>
<evidence type="ECO:0000313" key="10">
    <source>
        <dbReference type="Proteomes" id="UP000280792"/>
    </source>
</evidence>
<dbReference type="GO" id="GO:0009399">
    <property type="term" value="P:nitrogen fixation"/>
    <property type="evidence" value="ECO:0007669"/>
    <property type="project" value="InterPro"/>
</dbReference>
<dbReference type="InterPro" id="IPR003594">
    <property type="entry name" value="HATPase_dom"/>
</dbReference>
<dbReference type="InterPro" id="IPR035965">
    <property type="entry name" value="PAS-like_dom_sf"/>
</dbReference>
<accession>A0A3P3VKS6</accession>
<dbReference type="Gene3D" id="3.30.450.20">
    <property type="entry name" value="PAS domain"/>
    <property type="match status" value="1"/>
</dbReference>
<dbReference type="SUPFAM" id="SSF55785">
    <property type="entry name" value="PYP-like sensor domain (PAS domain)"/>
    <property type="match status" value="2"/>
</dbReference>
<dbReference type="InterPro" id="IPR000700">
    <property type="entry name" value="PAS-assoc_C"/>
</dbReference>
<evidence type="ECO:0000313" key="9">
    <source>
        <dbReference type="EMBL" id="RRJ82907.1"/>
    </source>
</evidence>
<evidence type="ECO:0000259" key="8">
    <source>
        <dbReference type="PROSITE" id="PS50113"/>
    </source>
</evidence>
<organism evidence="9 10">
    <name type="scientific">Aestuariirhabdus litorea</name>
    <dbReference type="NCBI Taxonomy" id="2528527"/>
    <lineage>
        <taxon>Bacteria</taxon>
        <taxon>Pseudomonadati</taxon>
        <taxon>Pseudomonadota</taxon>
        <taxon>Gammaproteobacteria</taxon>
        <taxon>Oceanospirillales</taxon>
        <taxon>Aestuariirhabdaceae</taxon>
        <taxon>Aestuariirhabdus</taxon>
    </lineage>
</organism>
<dbReference type="SUPFAM" id="SSF55874">
    <property type="entry name" value="ATPase domain of HSP90 chaperone/DNA topoisomerase II/histidine kinase"/>
    <property type="match status" value="1"/>
</dbReference>
<reference evidence="9 10" key="2">
    <citation type="submission" date="2018-12" db="EMBL/GenBank/DDBJ databases">
        <title>Simiduia agarivorans gen. nov., sp. nov., a marine, agarolytic bacterium isolated from shallow coastal water from Keelung, Taiwan.</title>
        <authorList>
            <person name="Shieh W.Y."/>
        </authorList>
    </citation>
    <scope>NUCLEOTIDE SEQUENCE [LARGE SCALE GENOMIC DNA]</scope>
    <source>
        <strain evidence="9 10">GTF-13</strain>
    </source>
</reference>
<dbReference type="SMART" id="SM00387">
    <property type="entry name" value="HATPase_c"/>
    <property type="match status" value="1"/>
</dbReference>
<dbReference type="CDD" id="cd00130">
    <property type="entry name" value="PAS"/>
    <property type="match status" value="1"/>
</dbReference>
<dbReference type="PROSITE" id="PS50113">
    <property type="entry name" value="PAC"/>
    <property type="match status" value="1"/>
</dbReference>
<feature type="domain" description="PAS" evidence="7">
    <location>
        <begin position="22"/>
        <end position="61"/>
    </location>
</feature>
<feature type="domain" description="Histidine kinase" evidence="6">
    <location>
        <begin position="289"/>
        <end position="501"/>
    </location>
</feature>
<sequence length="503" mass="56002">MSKAQVFDSREATRLPSGVYFQTVDQSPVAITITDPESRILYTNAAFTQVTGYEAGDVRGQHTRILSAGKTPACLYGELWSTLTRQQVWSGRLVNRRKDDSIYLAELTITPVIDSEGNTTHYLGMHRDITRLQKLSQELENQRTLTDSIVRGSPVATLLLDNEGRVRFENPALEQLCLTLGCDSEQLLVLLSRRLGLDYRQCGDFTDLEVRCDIPGIGTPRWLSCSGSSLRLWQSDDSFHHEQGHDCLLLTVNDITDLKIQQEEVRINALMARLAENELVHSMREALNGAIFQLQRPLNVTGAAAALQKRRNGDKDPLHQALHEVLESCQLAIDTLSQALPPQPPIHKMPLNLNELLREVLSLYTERLLSEGVVVDWKPCNSLPSVLGDEISLCNLFKQLLDNALTAMAHAHTRDRELRICSQRLEDAVRVTIADNGPGIDDTLRNKVFQPFFTTYQEDGNRSGMGLVLVQDVANEHGVSIDIDQSTGGGCQFSLTFPALAGH</sequence>
<dbReference type="PROSITE" id="PS50112">
    <property type="entry name" value="PAS"/>
    <property type="match status" value="1"/>
</dbReference>
<dbReference type="PROSITE" id="PS50109">
    <property type="entry name" value="HIS_KIN"/>
    <property type="match status" value="1"/>
</dbReference>
<dbReference type="SMART" id="SM00086">
    <property type="entry name" value="PAC"/>
    <property type="match status" value="1"/>
</dbReference>
<name>A0A3P3VKS6_9GAMM</name>
<dbReference type="SMART" id="SM00091">
    <property type="entry name" value="PAS"/>
    <property type="match status" value="1"/>
</dbReference>
<dbReference type="GO" id="GO:0004673">
    <property type="term" value="F:protein histidine kinase activity"/>
    <property type="evidence" value="ECO:0007669"/>
    <property type="project" value="UniProtKB-EC"/>
</dbReference>
<dbReference type="InterPro" id="IPR052162">
    <property type="entry name" value="Sensor_kinase/Photoreceptor"/>
</dbReference>
<gene>
    <name evidence="9" type="primary">nifL</name>
    <name evidence="9" type="ORF">D0544_13740</name>
</gene>
<dbReference type="Gene3D" id="3.30.565.10">
    <property type="entry name" value="Histidine kinase-like ATPase, C-terminal domain"/>
    <property type="match status" value="1"/>
</dbReference>
<dbReference type="InterPro" id="IPR014285">
    <property type="entry name" value="N_fixation_neg-reg_NifL"/>
</dbReference>
<evidence type="ECO:0000256" key="5">
    <source>
        <dbReference type="ARBA" id="ARBA00022777"/>
    </source>
</evidence>
<dbReference type="GO" id="GO:0007165">
    <property type="term" value="P:signal transduction"/>
    <property type="evidence" value="ECO:0007669"/>
    <property type="project" value="InterPro"/>
</dbReference>
<dbReference type="InterPro" id="IPR000014">
    <property type="entry name" value="PAS"/>
</dbReference>
<dbReference type="EMBL" id="QWEZ01000002">
    <property type="protein sequence ID" value="RRJ82907.1"/>
    <property type="molecule type" value="Genomic_DNA"/>
</dbReference>
<evidence type="ECO:0000256" key="1">
    <source>
        <dbReference type="ARBA" id="ARBA00000085"/>
    </source>
</evidence>
<dbReference type="NCBIfam" id="TIGR02938">
    <property type="entry name" value="nifL_nitrog"/>
    <property type="match status" value="1"/>
</dbReference>
<evidence type="ECO:0000256" key="2">
    <source>
        <dbReference type="ARBA" id="ARBA00012438"/>
    </source>
</evidence>
<comment type="catalytic activity">
    <reaction evidence="1">
        <text>ATP + protein L-histidine = ADP + protein N-phospho-L-histidine.</text>
        <dbReference type="EC" id="2.7.13.3"/>
    </reaction>
</comment>
<dbReference type="InterPro" id="IPR001610">
    <property type="entry name" value="PAC"/>
</dbReference>
<dbReference type="InterPro" id="IPR005467">
    <property type="entry name" value="His_kinase_dom"/>
</dbReference>
<dbReference type="Pfam" id="PF02518">
    <property type="entry name" value="HATPase_c"/>
    <property type="match status" value="1"/>
</dbReference>
<evidence type="ECO:0000259" key="6">
    <source>
        <dbReference type="PROSITE" id="PS50109"/>
    </source>
</evidence>